<keyword evidence="1" id="KW-0862">Zinc</keyword>
<keyword evidence="1" id="KW-0479">Metal-binding</keyword>
<evidence type="ECO:0000256" key="2">
    <source>
        <dbReference type="SAM" id="MobiDB-lite"/>
    </source>
</evidence>
<feature type="domain" description="RING-type" evidence="3">
    <location>
        <begin position="24"/>
        <end position="91"/>
    </location>
</feature>
<sequence length="214" mass="24231">MRYSSNCAILITPKSLNALDDKDCPICKEPYLEPPSTHHNPSPDQEWAVSIDMVADVSGPKDCCGHIMGRRCLDQHLAAPGPWRTKCPLCRDVWFRAPFTMDVDEEDQEGSEVETSPVEDSLVEPLRRSRRIAERNSRPGTPNAAMGEQSGVSSVIRRQSRTRRRARARGFARQLFAALEVEEGSSEVRCTLEEVKQKLEALYGIPRRFYADQW</sequence>
<dbReference type="EMBL" id="ML978161">
    <property type="protein sequence ID" value="KAF2034317.1"/>
    <property type="molecule type" value="Genomic_DNA"/>
</dbReference>
<evidence type="ECO:0000256" key="1">
    <source>
        <dbReference type="PROSITE-ProRule" id="PRU00175"/>
    </source>
</evidence>
<dbReference type="GO" id="GO:0008270">
    <property type="term" value="F:zinc ion binding"/>
    <property type="evidence" value="ECO:0007669"/>
    <property type="project" value="UniProtKB-KW"/>
</dbReference>
<keyword evidence="5" id="KW-1185">Reference proteome</keyword>
<dbReference type="Gene3D" id="3.30.40.10">
    <property type="entry name" value="Zinc/RING finger domain, C3HC4 (zinc finger)"/>
    <property type="match status" value="1"/>
</dbReference>
<protein>
    <recommendedName>
        <fullName evidence="3">RING-type domain-containing protein</fullName>
    </recommendedName>
</protein>
<reference evidence="4" key="1">
    <citation type="journal article" date="2020" name="Stud. Mycol.">
        <title>101 Dothideomycetes genomes: a test case for predicting lifestyles and emergence of pathogens.</title>
        <authorList>
            <person name="Haridas S."/>
            <person name="Albert R."/>
            <person name="Binder M."/>
            <person name="Bloem J."/>
            <person name="Labutti K."/>
            <person name="Salamov A."/>
            <person name="Andreopoulos B."/>
            <person name="Baker S."/>
            <person name="Barry K."/>
            <person name="Bills G."/>
            <person name="Bluhm B."/>
            <person name="Cannon C."/>
            <person name="Castanera R."/>
            <person name="Culley D."/>
            <person name="Daum C."/>
            <person name="Ezra D."/>
            <person name="Gonzalez J."/>
            <person name="Henrissat B."/>
            <person name="Kuo A."/>
            <person name="Liang C."/>
            <person name="Lipzen A."/>
            <person name="Lutzoni F."/>
            <person name="Magnuson J."/>
            <person name="Mondo S."/>
            <person name="Nolan M."/>
            <person name="Ohm R."/>
            <person name="Pangilinan J."/>
            <person name="Park H.-J."/>
            <person name="Ramirez L."/>
            <person name="Alfaro M."/>
            <person name="Sun H."/>
            <person name="Tritt A."/>
            <person name="Yoshinaga Y."/>
            <person name="Zwiers L.-H."/>
            <person name="Turgeon B."/>
            <person name="Goodwin S."/>
            <person name="Spatafora J."/>
            <person name="Crous P."/>
            <person name="Grigoriev I."/>
        </authorList>
    </citation>
    <scope>NUCLEOTIDE SEQUENCE</scope>
    <source>
        <strain evidence="4">CBS 110217</strain>
    </source>
</reference>
<comment type="caution">
    <text evidence="4">The sequence shown here is derived from an EMBL/GenBank/DDBJ whole genome shotgun (WGS) entry which is preliminary data.</text>
</comment>
<evidence type="ECO:0000259" key="3">
    <source>
        <dbReference type="PROSITE" id="PS50089"/>
    </source>
</evidence>
<proteinExistence type="predicted"/>
<dbReference type="SUPFAM" id="SSF57850">
    <property type="entry name" value="RING/U-box"/>
    <property type="match status" value="1"/>
</dbReference>
<dbReference type="InterPro" id="IPR013083">
    <property type="entry name" value="Znf_RING/FYVE/PHD"/>
</dbReference>
<dbReference type="OrthoDB" id="5600418at2759"/>
<evidence type="ECO:0000313" key="4">
    <source>
        <dbReference type="EMBL" id="KAF2034317.1"/>
    </source>
</evidence>
<feature type="region of interest" description="Disordered" evidence="2">
    <location>
        <begin position="105"/>
        <end position="124"/>
    </location>
</feature>
<name>A0A9P4HHV4_9PLEO</name>
<dbReference type="InterPro" id="IPR001841">
    <property type="entry name" value="Znf_RING"/>
</dbReference>
<dbReference type="Proteomes" id="UP000799777">
    <property type="component" value="Unassembled WGS sequence"/>
</dbReference>
<dbReference type="PROSITE" id="PS50089">
    <property type="entry name" value="ZF_RING_2"/>
    <property type="match status" value="1"/>
</dbReference>
<gene>
    <name evidence="4" type="ORF">EK21DRAFT_107943</name>
</gene>
<accession>A0A9P4HHV4</accession>
<evidence type="ECO:0000313" key="5">
    <source>
        <dbReference type="Proteomes" id="UP000799777"/>
    </source>
</evidence>
<dbReference type="AlphaFoldDB" id="A0A9P4HHV4"/>
<feature type="region of interest" description="Disordered" evidence="2">
    <location>
        <begin position="133"/>
        <end position="161"/>
    </location>
</feature>
<organism evidence="4 5">
    <name type="scientific">Setomelanomma holmii</name>
    <dbReference type="NCBI Taxonomy" id="210430"/>
    <lineage>
        <taxon>Eukaryota</taxon>
        <taxon>Fungi</taxon>
        <taxon>Dikarya</taxon>
        <taxon>Ascomycota</taxon>
        <taxon>Pezizomycotina</taxon>
        <taxon>Dothideomycetes</taxon>
        <taxon>Pleosporomycetidae</taxon>
        <taxon>Pleosporales</taxon>
        <taxon>Pleosporineae</taxon>
        <taxon>Phaeosphaeriaceae</taxon>
        <taxon>Setomelanomma</taxon>
    </lineage>
</organism>
<keyword evidence="1" id="KW-0863">Zinc-finger</keyword>